<dbReference type="Proteomes" id="UP000318538">
    <property type="component" value="Chromosome"/>
</dbReference>
<reference evidence="1 2" key="1">
    <citation type="submission" date="2019-02" db="EMBL/GenBank/DDBJ databases">
        <title>Deep-cultivation of Planctomycetes and their phenomic and genomic characterization uncovers novel biology.</title>
        <authorList>
            <person name="Wiegand S."/>
            <person name="Jogler M."/>
            <person name="Boedeker C."/>
            <person name="Pinto D."/>
            <person name="Vollmers J."/>
            <person name="Rivas-Marin E."/>
            <person name="Kohn T."/>
            <person name="Peeters S.H."/>
            <person name="Heuer A."/>
            <person name="Rast P."/>
            <person name="Oberbeckmann S."/>
            <person name="Bunk B."/>
            <person name="Jeske O."/>
            <person name="Meyerdierks A."/>
            <person name="Storesund J.E."/>
            <person name="Kallscheuer N."/>
            <person name="Luecker S."/>
            <person name="Lage O.M."/>
            <person name="Pohl T."/>
            <person name="Merkel B.J."/>
            <person name="Hornburger P."/>
            <person name="Mueller R.-W."/>
            <person name="Bruemmer F."/>
            <person name="Labrenz M."/>
            <person name="Spormann A.M."/>
            <person name="Op den Camp H."/>
            <person name="Overmann J."/>
            <person name="Amann R."/>
            <person name="Jetten M.S.M."/>
            <person name="Mascher T."/>
            <person name="Medema M.H."/>
            <person name="Devos D.P."/>
            <person name="Kaster A.-K."/>
            <person name="Ovreas L."/>
            <person name="Rohde M."/>
            <person name="Galperin M.Y."/>
            <person name="Jogler C."/>
        </authorList>
    </citation>
    <scope>NUCLEOTIDE SEQUENCE [LARGE SCALE GENOMIC DNA]</scope>
    <source>
        <strain evidence="1 2">K22_7</strain>
    </source>
</reference>
<proteinExistence type="predicted"/>
<gene>
    <name evidence="1" type="ORF">K227x_46280</name>
</gene>
<dbReference type="AlphaFoldDB" id="A0A517NGG0"/>
<evidence type="ECO:0000313" key="2">
    <source>
        <dbReference type="Proteomes" id="UP000318538"/>
    </source>
</evidence>
<organism evidence="1 2">
    <name type="scientific">Rubripirellula lacrimiformis</name>
    <dbReference type="NCBI Taxonomy" id="1930273"/>
    <lineage>
        <taxon>Bacteria</taxon>
        <taxon>Pseudomonadati</taxon>
        <taxon>Planctomycetota</taxon>
        <taxon>Planctomycetia</taxon>
        <taxon>Pirellulales</taxon>
        <taxon>Pirellulaceae</taxon>
        <taxon>Rubripirellula</taxon>
    </lineage>
</organism>
<keyword evidence="2" id="KW-1185">Reference proteome</keyword>
<evidence type="ECO:0000313" key="1">
    <source>
        <dbReference type="EMBL" id="QDT06219.1"/>
    </source>
</evidence>
<accession>A0A517NGG0</accession>
<name>A0A517NGG0_9BACT</name>
<protein>
    <submittedName>
        <fullName evidence="1">Uncharacterized protein</fullName>
    </submittedName>
</protein>
<sequence length="51" mass="5413">MPAIGFSTRHSKASSASGRPADQVIVLALYKAGGDAITPAPWRDLHQVGYF</sequence>
<dbReference type="EMBL" id="CP036525">
    <property type="protein sequence ID" value="QDT06219.1"/>
    <property type="molecule type" value="Genomic_DNA"/>
</dbReference>
<dbReference type="KEGG" id="rlc:K227x_46280"/>